<keyword evidence="5" id="KW-1133">Transmembrane helix</keyword>
<dbReference type="SMART" id="SM00042">
    <property type="entry name" value="CUB"/>
    <property type="match status" value="1"/>
</dbReference>
<keyword evidence="5" id="KW-0812">Transmembrane</keyword>
<evidence type="ECO:0000259" key="6">
    <source>
        <dbReference type="PROSITE" id="PS01180"/>
    </source>
</evidence>
<evidence type="ECO:0000256" key="3">
    <source>
        <dbReference type="PROSITE-ProRule" id="PRU00059"/>
    </source>
</evidence>
<gene>
    <name evidence="7" type="ORF">OKIOD_LOCUS10576</name>
</gene>
<dbReference type="Proteomes" id="UP001158576">
    <property type="component" value="Chromosome 1"/>
</dbReference>
<evidence type="ECO:0000313" key="7">
    <source>
        <dbReference type="EMBL" id="CAG5105074.1"/>
    </source>
</evidence>
<dbReference type="SUPFAM" id="SSF49854">
    <property type="entry name" value="Spermadhesin, CUB domain"/>
    <property type="match status" value="1"/>
</dbReference>
<feature type="domain" description="CUB" evidence="6">
    <location>
        <begin position="17"/>
        <end position="131"/>
    </location>
</feature>
<organism evidence="7 8">
    <name type="scientific">Oikopleura dioica</name>
    <name type="common">Tunicate</name>
    <dbReference type="NCBI Taxonomy" id="34765"/>
    <lineage>
        <taxon>Eukaryota</taxon>
        <taxon>Metazoa</taxon>
        <taxon>Chordata</taxon>
        <taxon>Tunicata</taxon>
        <taxon>Appendicularia</taxon>
        <taxon>Copelata</taxon>
        <taxon>Oikopleuridae</taxon>
        <taxon>Oikopleura</taxon>
    </lineage>
</organism>
<dbReference type="InterPro" id="IPR000859">
    <property type="entry name" value="CUB_dom"/>
</dbReference>
<proteinExistence type="predicted"/>
<dbReference type="PROSITE" id="PS01180">
    <property type="entry name" value="CUB"/>
    <property type="match status" value="1"/>
</dbReference>
<reference evidence="7 8" key="1">
    <citation type="submission" date="2021-04" db="EMBL/GenBank/DDBJ databases">
        <authorList>
            <person name="Bliznina A."/>
        </authorList>
    </citation>
    <scope>NUCLEOTIDE SEQUENCE [LARGE SCALE GENOMIC DNA]</scope>
</reference>
<name>A0ABN7SPL1_OIKDI</name>
<keyword evidence="1" id="KW-0677">Repeat</keyword>
<feature type="region of interest" description="Disordered" evidence="4">
    <location>
        <begin position="201"/>
        <end position="226"/>
    </location>
</feature>
<feature type="region of interest" description="Disordered" evidence="4">
    <location>
        <begin position="355"/>
        <end position="381"/>
    </location>
</feature>
<feature type="transmembrane region" description="Helical" evidence="5">
    <location>
        <begin position="294"/>
        <end position="315"/>
    </location>
</feature>
<dbReference type="InterPro" id="IPR035914">
    <property type="entry name" value="Sperma_CUB_dom_sf"/>
</dbReference>
<keyword evidence="2" id="KW-1015">Disulfide bond</keyword>
<dbReference type="EMBL" id="OU015566">
    <property type="protein sequence ID" value="CAG5105074.1"/>
    <property type="molecule type" value="Genomic_DNA"/>
</dbReference>
<comment type="caution">
    <text evidence="3">Lacks conserved residue(s) required for the propagation of feature annotation.</text>
</comment>
<dbReference type="Gene3D" id="2.60.120.290">
    <property type="entry name" value="Spermadhesin, CUB domain"/>
    <property type="match status" value="1"/>
</dbReference>
<sequence length="381" mass="41465">MKISTLMSATVAAQEGCLIMEEAANGWKSLTSPDYPKKFNPNAECVYRITAPENERIELEFVDFLLFNNQIEDCAAQSLTIRDPLSDSPIGKYCGNTKPPNYTTMGNSLFMVLDSNTDGEYKGFHIKYRIHGSSPKMAVEAAASENPRQKLSKGGNMKSQREARPGEFGAKVLAAAKHLSLKNAAAAASEKGEIEAQLLTQNEVNHRRRRQVNRGYGGPRGRDYNDYQYGSTPYGGRGGRPAAPSGPKCRPGFPCPGTEYNPDTATSSSTKREIRCVGANCKKAGVSSGGNSNLIHGFVWVIVIGVFGAIGWYIYKTYFMEDEEAKKKAEEDEKRREAEGNIGAATLAAARGIGGAPAKGFDAPPRYESWQDHAQPISEAK</sequence>
<keyword evidence="8" id="KW-1185">Reference proteome</keyword>
<accession>A0ABN7SPL1</accession>
<dbReference type="CDD" id="cd00041">
    <property type="entry name" value="CUB"/>
    <property type="match status" value="1"/>
</dbReference>
<keyword evidence="5" id="KW-0472">Membrane</keyword>
<evidence type="ECO:0000256" key="4">
    <source>
        <dbReference type="SAM" id="MobiDB-lite"/>
    </source>
</evidence>
<dbReference type="Pfam" id="PF00431">
    <property type="entry name" value="CUB"/>
    <property type="match status" value="1"/>
</dbReference>
<dbReference type="PANTHER" id="PTHR24251:SF28">
    <property type="entry name" value="NEUROPILIN AND TOLLOID-LIKE, ISOFORM B"/>
    <property type="match status" value="1"/>
</dbReference>
<dbReference type="PANTHER" id="PTHR24251">
    <property type="entry name" value="OVOCHYMASE-RELATED"/>
    <property type="match status" value="1"/>
</dbReference>
<evidence type="ECO:0000313" key="8">
    <source>
        <dbReference type="Proteomes" id="UP001158576"/>
    </source>
</evidence>
<evidence type="ECO:0000256" key="5">
    <source>
        <dbReference type="SAM" id="Phobius"/>
    </source>
</evidence>
<evidence type="ECO:0000256" key="1">
    <source>
        <dbReference type="ARBA" id="ARBA00022737"/>
    </source>
</evidence>
<evidence type="ECO:0000256" key="2">
    <source>
        <dbReference type="ARBA" id="ARBA00023157"/>
    </source>
</evidence>
<protein>
    <submittedName>
        <fullName evidence="7">Oidioi.mRNA.OKI2018_I69.chr1.g1811.t1.cds</fullName>
    </submittedName>
</protein>
<feature type="region of interest" description="Disordered" evidence="4">
    <location>
        <begin position="143"/>
        <end position="163"/>
    </location>
</feature>